<dbReference type="HAMAP" id="MF_00772">
    <property type="entry name" value="OGT"/>
    <property type="match status" value="1"/>
</dbReference>
<feature type="compositionally biased region" description="Polar residues" evidence="10">
    <location>
        <begin position="1"/>
        <end position="10"/>
    </location>
</feature>
<evidence type="ECO:0000256" key="2">
    <source>
        <dbReference type="ARBA" id="ARBA00008711"/>
    </source>
</evidence>
<dbReference type="PANTHER" id="PTHR10815">
    <property type="entry name" value="METHYLATED-DNA--PROTEIN-CYSTEINE METHYLTRANSFERASE"/>
    <property type="match status" value="1"/>
</dbReference>
<keyword evidence="7 9" id="KW-0234">DNA repair</keyword>
<evidence type="ECO:0000256" key="10">
    <source>
        <dbReference type="SAM" id="MobiDB-lite"/>
    </source>
</evidence>
<dbReference type="EC" id="2.1.1.63" evidence="9"/>
<evidence type="ECO:0000256" key="8">
    <source>
        <dbReference type="ARBA" id="ARBA00049348"/>
    </source>
</evidence>
<organism evidence="13 14">
    <name type="scientific">Roseomonas mucosa</name>
    <dbReference type="NCBI Taxonomy" id="207340"/>
    <lineage>
        <taxon>Bacteria</taxon>
        <taxon>Pseudomonadati</taxon>
        <taxon>Pseudomonadota</taxon>
        <taxon>Alphaproteobacteria</taxon>
        <taxon>Acetobacterales</taxon>
        <taxon>Roseomonadaceae</taxon>
        <taxon>Roseomonas</taxon>
    </lineage>
</organism>
<keyword evidence="4 9" id="KW-0489">Methyltransferase</keyword>
<comment type="function">
    <text evidence="9">Involved in the cellular defense against the biological effects of O6-methylguanine (O6-MeG) and O4-methylthymine (O4-MeT) in DNA. Repairs the methylated nucleobase in DNA by stoichiometrically transferring the methyl group to a cysteine residue in the enzyme. This is a suicide reaction: the enzyme is irreversibly inactivated.</text>
</comment>
<dbReference type="EMBL" id="UGVN01000001">
    <property type="protein sequence ID" value="SUE39452.1"/>
    <property type="molecule type" value="Genomic_DNA"/>
</dbReference>
<dbReference type="InterPro" id="IPR023546">
    <property type="entry name" value="MGMT"/>
</dbReference>
<protein>
    <recommendedName>
        <fullName evidence="9">Methylated-DNA--protein-cysteine methyltransferase</fullName>
        <ecNumber evidence="9">2.1.1.63</ecNumber>
    </recommendedName>
    <alternativeName>
        <fullName evidence="9">6-O-methylguanine-DNA methyltransferase</fullName>
        <shortName evidence="9">MGMT</shortName>
    </alternativeName>
    <alternativeName>
        <fullName evidence="9">O-6-methylguanine-DNA-alkyltransferase</fullName>
    </alternativeName>
</protein>
<dbReference type="GO" id="GO:0032259">
    <property type="term" value="P:methylation"/>
    <property type="evidence" value="ECO:0007669"/>
    <property type="project" value="UniProtKB-KW"/>
</dbReference>
<keyword evidence="6 9" id="KW-0227">DNA damage</keyword>
<evidence type="ECO:0000259" key="11">
    <source>
        <dbReference type="Pfam" id="PF01035"/>
    </source>
</evidence>
<sequence>MIRPDSTTARSRAAAIPARELDDRGQERANPPDMPQLTLHSPLGELTVSEEDGQVVALDWGRGRDQTVTPLLAEAREQLHEWFDGKRGDFRLPLAPHGTEFQKRVWQAMREIPPGRTARYGEIARTLNSSARAVGMACGANPIPIIIPCHRVVAASGRLGGYSGEGGAETKRYLLRLEAAFVQELLP</sequence>
<dbReference type="GO" id="GO:0005737">
    <property type="term" value="C:cytoplasm"/>
    <property type="evidence" value="ECO:0007669"/>
    <property type="project" value="UniProtKB-SubCell"/>
</dbReference>
<dbReference type="GO" id="GO:0003908">
    <property type="term" value="F:methylated-DNA-[protein]-cysteine S-methyltransferase activity"/>
    <property type="evidence" value="ECO:0007669"/>
    <property type="project" value="UniProtKB-UniRule"/>
</dbReference>
<dbReference type="Pfam" id="PF02870">
    <property type="entry name" value="Methyltransf_1N"/>
    <property type="match status" value="1"/>
</dbReference>
<evidence type="ECO:0000313" key="14">
    <source>
        <dbReference type="Proteomes" id="UP000254919"/>
    </source>
</evidence>
<evidence type="ECO:0000256" key="6">
    <source>
        <dbReference type="ARBA" id="ARBA00022763"/>
    </source>
</evidence>
<dbReference type="InterPro" id="IPR008332">
    <property type="entry name" value="MethylG_MeTrfase_N"/>
</dbReference>
<evidence type="ECO:0000256" key="3">
    <source>
        <dbReference type="ARBA" id="ARBA00022490"/>
    </source>
</evidence>
<reference evidence="13 14" key="1">
    <citation type="submission" date="2018-06" db="EMBL/GenBank/DDBJ databases">
        <authorList>
            <consortium name="Pathogen Informatics"/>
            <person name="Doyle S."/>
        </authorList>
    </citation>
    <scope>NUCLEOTIDE SEQUENCE [LARGE SCALE GENOMIC DNA]</scope>
    <source>
        <strain evidence="13 14">NCTC13291</strain>
    </source>
</reference>
<feature type="active site" description="Nucleophile; methyl group acceptor" evidence="9">
    <location>
        <position position="149"/>
    </location>
</feature>
<evidence type="ECO:0000256" key="4">
    <source>
        <dbReference type="ARBA" id="ARBA00022603"/>
    </source>
</evidence>
<accession>A0A379MXH5</accession>
<dbReference type="InterPro" id="IPR036388">
    <property type="entry name" value="WH-like_DNA-bd_sf"/>
</dbReference>
<proteinExistence type="inferred from homology"/>
<evidence type="ECO:0000313" key="13">
    <source>
        <dbReference type="EMBL" id="SUE39452.1"/>
    </source>
</evidence>
<dbReference type="InterPro" id="IPR014048">
    <property type="entry name" value="MethylDNA_cys_MeTrfase_DNA-bd"/>
</dbReference>
<keyword evidence="5 9" id="KW-0808">Transferase</keyword>
<dbReference type="PROSITE" id="PS00374">
    <property type="entry name" value="MGMT"/>
    <property type="match status" value="1"/>
</dbReference>
<evidence type="ECO:0000256" key="5">
    <source>
        <dbReference type="ARBA" id="ARBA00022679"/>
    </source>
</evidence>
<dbReference type="FunFam" id="1.10.10.10:FF:000214">
    <property type="entry name" value="Methylated-DNA--protein-cysteine methyltransferase"/>
    <property type="match status" value="1"/>
</dbReference>
<evidence type="ECO:0000256" key="1">
    <source>
        <dbReference type="ARBA" id="ARBA00001286"/>
    </source>
</evidence>
<feature type="region of interest" description="Disordered" evidence="10">
    <location>
        <begin position="1"/>
        <end position="36"/>
    </location>
</feature>
<comment type="subcellular location">
    <subcellularLocation>
        <location evidence="9">Cytoplasm</location>
    </subcellularLocation>
</comment>
<comment type="catalytic activity">
    <reaction evidence="1 9">
        <text>a 4-O-methyl-thymidine in DNA + L-cysteinyl-[protein] = a thymidine in DNA + S-methyl-L-cysteinyl-[protein]</text>
        <dbReference type="Rhea" id="RHEA:53428"/>
        <dbReference type="Rhea" id="RHEA-COMP:10131"/>
        <dbReference type="Rhea" id="RHEA-COMP:10132"/>
        <dbReference type="Rhea" id="RHEA-COMP:13555"/>
        <dbReference type="Rhea" id="RHEA-COMP:13556"/>
        <dbReference type="ChEBI" id="CHEBI:29950"/>
        <dbReference type="ChEBI" id="CHEBI:82612"/>
        <dbReference type="ChEBI" id="CHEBI:137386"/>
        <dbReference type="ChEBI" id="CHEBI:137387"/>
        <dbReference type="EC" id="2.1.1.63"/>
    </reaction>
</comment>
<dbReference type="SUPFAM" id="SSF53155">
    <property type="entry name" value="Methylated DNA-protein cysteine methyltransferase domain"/>
    <property type="match status" value="1"/>
</dbReference>
<dbReference type="AlphaFoldDB" id="A0A379MXH5"/>
<keyword evidence="3 9" id="KW-0963">Cytoplasm</keyword>
<dbReference type="NCBIfam" id="TIGR00589">
    <property type="entry name" value="ogt"/>
    <property type="match status" value="1"/>
</dbReference>
<dbReference type="GO" id="GO:0006307">
    <property type="term" value="P:DNA alkylation repair"/>
    <property type="evidence" value="ECO:0007669"/>
    <property type="project" value="UniProtKB-UniRule"/>
</dbReference>
<comment type="similarity">
    <text evidence="2 9">Belongs to the MGMT family.</text>
</comment>
<feature type="domain" description="Methylated-DNA-[protein]-cysteine S-methyltransferase DNA binding" evidence="11">
    <location>
        <begin position="100"/>
        <end position="179"/>
    </location>
</feature>
<dbReference type="SUPFAM" id="SSF46767">
    <property type="entry name" value="Methylated DNA-protein cysteine methyltransferase, C-terminal domain"/>
    <property type="match status" value="1"/>
</dbReference>
<evidence type="ECO:0000256" key="9">
    <source>
        <dbReference type="HAMAP-Rule" id="MF_00772"/>
    </source>
</evidence>
<dbReference type="Pfam" id="PF01035">
    <property type="entry name" value="DNA_binding_1"/>
    <property type="match status" value="1"/>
</dbReference>
<evidence type="ECO:0000259" key="12">
    <source>
        <dbReference type="Pfam" id="PF02870"/>
    </source>
</evidence>
<dbReference type="InterPro" id="IPR001497">
    <property type="entry name" value="MethylDNA_cys_MeTrfase_AS"/>
</dbReference>
<comment type="miscellaneous">
    <text evidence="9">This enzyme catalyzes only one turnover and therefore is not strictly catalytic. According to one definition, an enzyme is a biocatalyst that acts repeatedly and over many reaction cycles.</text>
</comment>
<name>A0A379MXH5_9PROT</name>
<dbReference type="InterPro" id="IPR036631">
    <property type="entry name" value="MGMT_N_sf"/>
</dbReference>
<comment type="catalytic activity">
    <reaction evidence="8 9">
        <text>a 6-O-methyl-2'-deoxyguanosine in DNA + L-cysteinyl-[protein] = S-methyl-L-cysteinyl-[protein] + a 2'-deoxyguanosine in DNA</text>
        <dbReference type="Rhea" id="RHEA:24000"/>
        <dbReference type="Rhea" id="RHEA-COMP:10131"/>
        <dbReference type="Rhea" id="RHEA-COMP:10132"/>
        <dbReference type="Rhea" id="RHEA-COMP:11367"/>
        <dbReference type="Rhea" id="RHEA-COMP:11368"/>
        <dbReference type="ChEBI" id="CHEBI:29950"/>
        <dbReference type="ChEBI" id="CHEBI:82612"/>
        <dbReference type="ChEBI" id="CHEBI:85445"/>
        <dbReference type="ChEBI" id="CHEBI:85448"/>
        <dbReference type="EC" id="2.1.1.63"/>
    </reaction>
</comment>
<dbReference type="Proteomes" id="UP000254919">
    <property type="component" value="Unassembled WGS sequence"/>
</dbReference>
<gene>
    <name evidence="13" type="primary">ogt</name>
    <name evidence="13" type="ORF">NCTC13291_01296</name>
</gene>
<dbReference type="Gene3D" id="3.30.160.70">
    <property type="entry name" value="Methylated DNA-protein cysteine methyltransferase domain"/>
    <property type="match status" value="1"/>
</dbReference>
<dbReference type="InterPro" id="IPR036217">
    <property type="entry name" value="MethylDNA_cys_MeTrfase_DNAb"/>
</dbReference>
<evidence type="ECO:0000256" key="7">
    <source>
        <dbReference type="ARBA" id="ARBA00023204"/>
    </source>
</evidence>
<dbReference type="CDD" id="cd06445">
    <property type="entry name" value="ATase"/>
    <property type="match status" value="1"/>
</dbReference>
<dbReference type="Gene3D" id="1.10.10.10">
    <property type="entry name" value="Winged helix-like DNA-binding domain superfamily/Winged helix DNA-binding domain"/>
    <property type="match status" value="1"/>
</dbReference>
<dbReference type="PANTHER" id="PTHR10815:SF13">
    <property type="entry name" value="METHYLATED-DNA--PROTEIN-CYSTEINE METHYLTRANSFERASE"/>
    <property type="match status" value="1"/>
</dbReference>
<feature type="domain" description="Methylguanine DNA methyltransferase ribonuclease-like" evidence="12">
    <location>
        <begin position="38"/>
        <end position="96"/>
    </location>
</feature>